<evidence type="ECO:0000256" key="3">
    <source>
        <dbReference type="ARBA" id="ARBA00009604"/>
    </source>
</evidence>
<dbReference type="SFLD" id="SFLDG00178">
    <property type="entry name" value="enolase"/>
    <property type="match status" value="1"/>
</dbReference>
<keyword evidence="8" id="KW-0460">Magnesium</keyword>
<evidence type="ECO:0000259" key="12">
    <source>
        <dbReference type="SMART" id="SM01193"/>
    </source>
</evidence>
<evidence type="ECO:0000256" key="1">
    <source>
        <dbReference type="ARBA" id="ARBA00001946"/>
    </source>
</evidence>
<dbReference type="InterPro" id="IPR004518">
    <property type="entry name" value="MazG-like_dom"/>
</dbReference>
<gene>
    <name evidence="13" type="ORF">LUZ63_020214</name>
</gene>
<reference evidence="13" key="1">
    <citation type="journal article" date="2022" name="Cell">
        <title>Repeat-based holocentromeres influence genome architecture and karyotype evolution.</title>
        <authorList>
            <person name="Hofstatter P.G."/>
            <person name="Thangavel G."/>
            <person name="Lux T."/>
            <person name="Neumann P."/>
            <person name="Vondrak T."/>
            <person name="Novak P."/>
            <person name="Zhang M."/>
            <person name="Costa L."/>
            <person name="Castellani M."/>
            <person name="Scott A."/>
            <person name="Toegelov H."/>
            <person name="Fuchs J."/>
            <person name="Mata-Sucre Y."/>
            <person name="Dias Y."/>
            <person name="Vanzela A.L.L."/>
            <person name="Huettel B."/>
            <person name="Almeida C.C.S."/>
            <person name="Simkova H."/>
            <person name="Souza G."/>
            <person name="Pedrosa-Harand A."/>
            <person name="Macas J."/>
            <person name="Mayer K.F.X."/>
            <person name="Houben A."/>
            <person name="Marques A."/>
        </authorList>
    </citation>
    <scope>NUCLEOTIDE SEQUENCE</scope>
    <source>
        <strain evidence="13">RhyBre1mFocal</strain>
    </source>
</reference>
<evidence type="ECO:0000256" key="9">
    <source>
        <dbReference type="ARBA" id="ARBA00023152"/>
    </source>
</evidence>
<dbReference type="SUPFAM" id="SSF51604">
    <property type="entry name" value="Enolase C-terminal domain-like"/>
    <property type="match status" value="1"/>
</dbReference>
<evidence type="ECO:0000256" key="2">
    <source>
        <dbReference type="ARBA" id="ARBA00005031"/>
    </source>
</evidence>
<dbReference type="GO" id="GO:0000015">
    <property type="term" value="C:phosphopyruvate hydratase complex"/>
    <property type="evidence" value="ECO:0007669"/>
    <property type="project" value="InterPro"/>
</dbReference>
<dbReference type="OrthoDB" id="1739814at2759"/>
<dbReference type="SUPFAM" id="SSF101386">
    <property type="entry name" value="all-alpha NTP pyrophosphatases"/>
    <property type="match status" value="1"/>
</dbReference>
<name>A0A9P9Z8T7_9POAL</name>
<keyword evidence="5" id="KW-0963">Cytoplasm</keyword>
<dbReference type="FunFam" id="3.20.20.120:FF:000001">
    <property type="entry name" value="Enolase"/>
    <property type="match status" value="1"/>
</dbReference>
<feature type="domain" description="Enolase N-terminal" evidence="12">
    <location>
        <begin position="312"/>
        <end position="441"/>
    </location>
</feature>
<accession>A0A9P9Z8T7</accession>
<dbReference type="HAMAP" id="MF_00318">
    <property type="entry name" value="Enolase"/>
    <property type="match status" value="1"/>
</dbReference>
<dbReference type="EMBL" id="JAMQYH010000029">
    <property type="protein sequence ID" value="KAJ1684459.1"/>
    <property type="molecule type" value="Genomic_DNA"/>
</dbReference>
<keyword evidence="14" id="KW-1185">Reference proteome</keyword>
<dbReference type="InterPro" id="IPR029017">
    <property type="entry name" value="Enolase-like_N"/>
</dbReference>
<dbReference type="PANTHER" id="PTHR11902">
    <property type="entry name" value="ENOLASE"/>
    <property type="match status" value="1"/>
</dbReference>
<dbReference type="PRINTS" id="PR00148">
    <property type="entry name" value="ENOLASE"/>
</dbReference>
<dbReference type="AlphaFoldDB" id="A0A9P9Z8T7"/>
<organism evidence="13 14">
    <name type="scientific">Rhynchospora breviuscula</name>
    <dbReference type="NCBI Taxonomy" id="2022672"/>
    <lineage>
        <taxon>Eukaryota</taxon>
        <taxon>Viridiplantae</taxon>
        <taxon>Streptophyta</taxon>
        <taxon>Embryophyta</taxon>
        <taxon>Tracheophyta</taxon>
        <taxon>Spermatophyta</taxon>
        <taxon>Magnoliopsida</taxon>
        <taxon>Liliopsida</taxon>
        <taxon>Poales</taxon>
        <taxon>Cyperaceae</taxon>
        <taxon>Cyperoideae</taxon>
        <taxon>Rhynchosporeae</taxon>
        <taxon>Rhynchospora</taxon>
    </lineage>
</organism>
<dbReference type="GO" id="GO:0000287">
    <property type="term" value="F:magnesium ion binding"/>
    <property type="evidence" value="ECO:0007669"/>
    <property type="project" value="InterPro"/>
</dbReference>
<keyword evidence="9" id="KW-0324">Glycolysis</keyword>
<dbReference type="Gene3D" id="1.10.287.1080">
    <property type="entry name" value="MazG-like"/>
    <property type="match status" value="1"/>
</dbReference>
<dbReference type="Pfam" id="PF03819">
    <property type="entry name" value="MazG"/>
    <property type="match status" value="1"/>
</dbReference>
<keyword evidence="10" id="KW-0456">Lyase</keyword>
<dbReference type="FunFam" id="3.30.390.10:FF:000001">
    <property type="entry name" value="Enolase"/>
    <property type="match status" value="1"/>
</dbReference>
<dbReference type="NCBIfam" id="TIGR01060">
    <property type="entry name" value="eno"/>
    <property type="match status" value="1"/>
</dbReference>
<sequence>MARLRAQCAWKSAQTHRSLARYLLEETYETLEAIDEGERTGDWSHLREELGDLLLQVYFHAAIDAEAGRYDVRDVAADLAAKLVRRNPHVFGDDAAPLAEQDAHAVNEAWETIKREEKRREHPTEGLPVALPALLYADKVIDRVGRAGRPVSADPEAVARGDLGERLLALAVEAHAAGADAEQALRDAAHQQVLGQLAGVGELDEPSARLPAGRLDLLDVRGEEAGREAQRAVLREVLQHPQVRGAPGRVDGQVPLQLLARLRGGGEAQLAQPLEVRPVRVAELREVVLDVGAAWHRHGAEPTRASSPVALIEDVHAREILDSRGNPTVEVEVFLDDGAQGRAAVPSGASTGQFEAVELRDGGERYLGKGTQQAVAAVLDQIGPAIEDEDAADQRAIDRVMIDLDATPNKATLGANAILGVSLAVAQAAAQSAELPLYRYVGGPNAHVLPVPMMNILNGGAHADSNVDVQEFMIAPVGAPTFAEALRQGAEVYHALKSVLKKKGLSTGLGDEGGFAPSLDSNRAALDLIGEAVGAAGLTLGTDIALAMDVAASEFFEGGTYTFEGQAKSAEEMTAYYADLVAAYPIVSIEDPLDEEDWDGWRTITEQLGDRVQIVGDDLFVTNPERLQRGIDGGQANALLVKVNQIGSLTETLDAVELAHRSGYRCMMSHRSGETEDVTIADLAVATNCGQIKTGAPARSDRVAKYNQLLRIEEELGDAARYAGATAFPRLGRR</sequence>
<evidence type="ECO:0000256" key="10">
    <source>
        <dbReference type="ARBA" id="ARBA00023239"/>
    </source>
</evidence>
<feature type="domain" description="Enolase C-terminal TIM barrel" evidence="11">
    <location>
        <begin position="446"/>
        <end position="730"/>
    </location>
</feature>
<comment type="similarity">
    <text evidence="3">Belongs to the enolase family.</text>
</comment>
<dbReference type="EC" id="4.2.1.11" evidence="4"/>
<dbReference type="Pfam" id="PF00113">
    <property type="entry name" value="Enolase_C"/>
    <property type="match status" value="1"/>
</dbReference>
<dbReference type="CDD" id="cd03313">
    <property type="entry name" value="enolase"/>
    <property type="match status" value="1"/>
</dbReference>
<dbReference type="SFLD" id="SFLDF00002">
    <property type="entry name" value="enolase"/>
    <property type="match status" value="1"/>
</dbReference>
<comment type="cofactor">
    <cofactor evidence="1">
        <name>Mg(2+)</name>
        <dbReference type="ChEBI" id="CHEBI:18420"/>
    </cofactor>
</comment>
<dbReference type="SMART" id="SM01192">
    <property type="entry name" value="Enolase_C"/>
    <property type="match status" value="1"/>
</dbReference>
<dbReference type="SUPFAM" id="SSF54826">
    <property type="entry name" value="Enolase N-terminal domain-like"/>
    <property type="match status" value="1"/>
</dbReference>
<evidence type="ECO:0000256" key="4">
    <source>
        <dbReference type="ARBA" id="ARBA00012058"/>
    </source>
</evidence>
<dbReference type="InterPro" id="IPR020810">
    <property type="entry name" value="Enolase_C"/>
</dbReference>
<keyword evidence="7" id="KW-0479">Metal-binding</keyword>
<comment type="pathway">
    <text evidence="2">Carbohydrate degradation; glycolysis; pyruvate from D-glyceraldehyde 3-phosphate: step 4/5.</text>
</comment>
<evidence type="ECO:0000256" key="8">
    <source>
        <dbReference type="ARBA" id="ARBA00022842"/>
    </source>
</evidence>
<keyword evidence="6" id="KW-0964">Secreted</keyword>
<dbReference type="InterPro" id="IPR048015">
    <property type="entry name" value="NTP-PPase_MazG-like_N"/>
</dbReference>
<dbReference type="PANTHER" id="PTHR11902:SF1">
    <property type="entry name" value="ENOLASE"/>
    <property type="match status" value="1"/>
</dbReference>
<dbReference type="Gene3D" id="3.30.390.10">
    <property type="entry name" value="Enolase-like, N-terminal domain"/>
    <property type="match status" value="1"/>
</dbReference>
<protein>
    <recommendedName>
        <fullName evidence="4">phosphopyruvate hydratase</fullName>
        <ecNumber evidence="4">4.2.1.11</ecNumber>
    </recommendedName>
</protein>
<dbReference type="InterPro" id="IPR020811">
    <property type="entry name" value="Enolase_N"/>
</dbReference>
<dbReference type="InterPro" id="IPR000941">
    <property type="entry name" value="Enolase"/>
</dbReference>
<dbReference type="SMART" id="SM01193">
    <property type="entry name" value="Enolase_N"/>
    <property type="match status" value="1"/>
</dbReference>
<evidence type="ECO:0000313" key="14">
    <source>
        <dbReference type="Proteomes" id="UP001151287"/>
    </source>
</evidence>
<evidence type="ECO:0000256" key="5">
    <source>
        <dbReference type="ARBA" id="ARBA00022490"/>
    </source>
</evidence>
<evidence type="ECO:0000259" key="11">
    <source>
        <dbReference type="SMART" id="SM01192"/>
    </source>
</evidence>
<evidence type="ECO:0000256" key="6">
    <source>
        <dbReference type="ARBA" id="ARBA00022525"/>
    </source>
</evidence>
<dbReference type="PROSITE" id="PS00164">
    <property type="entry name" value="ENOLASE"/>
    <property type="match status" value="1"/>
</dbReference>
<evidence type="ECO:0000256" key="7">
    <source>
        <dbReference type="ARBA" id="ARBA00022723"/>
    </source>
</evidence>
<dbReference type="CDD" id="cd11528">
    <property type="entry name" value="NTP-PPase_MazG_Nterm"/>
    <property type="match status" value="1"/>
</dbReference>
<dbReference type="GO" id="GO:0004634">
    <property type="term" value="F:phosphopyruvate hydratase activity"/>
    <property type="evidence" value="ECO:0007669"/>
    <property type="project" value="UniProtKB-EC"/>
</dbReference>
<dbReference type="InterPro" id="IPR020809">
    <property type="entry name" value="Enolase_CS"/>
</dbReference>
<dbReference type="Pfam" id="PF03952">
    <property type="entry name" value="Enolase_N"/>
    <property type="match status" value="1"/>
</dbReference>
<dbReference type="Proteomes" id="UP001151287">
    <property type="component" value="Unassembled WGS sequence"/>
</dbReference>
<dbReference type="Gene3D" id="3.20.20.120">
    <property type="entry name" value="Enolase-like C-terminal domain"/>
    <property type="match status" value="1"/>
</dbReference>
<dbReference type="GO" id="GO:0006096">
    <property type="term" value="P:glycolytic process"/>
    <property type="evidence" value="ECO:0007669"/>
    <property type="project" value="UniProtKB-KW"/>
</dbReference>
<proteinExistence type="inferred from homology"/>
<dbReference type="SFLD" id="SFLDS00001">
    <property type="entry name" value="Enolase"/>
    <property type="match status" value="1"/>
</dbReference>
<dbReference type="InterPro" id="IPR036849">
    <property type="entry name" value="Enolase-like_C_sf"/>
</dbReference>
<comment type="caution">
    <text evidence="13">The sequence shown here is derived from an EMBL/GenBank/DDBJ whole genome shotgun (WGS) entry which is preliminary data.</text>
</comment>
<evidence type="ECO:0000313" key="13">
    <source>
        <dbReference type="EMBL" id="KAJ1684459.1"/>
    </source>
</evidence>